<comment type="caution">
    <text evidence="4">The sequence shown here is derived from an EMBL/GenBank/DDBJ whole genome shotgun (WGS) entry which is preliminary data.</text>
</comment>
<gene>
    <name evidence="4" type="ORF">A3C61_03000</name>
</gene>
<proteinExistence type="inferred from homology"/>
<dbReference type="EMBL" id="MGJO01000040">
    <property type="protein sequence ID" value="OGN08790.1"/>
    <property type="molecule type" value="Genomic_DNA"/>
</dbReference>
<dbReference type="SUPFAM" id="SSF49764">
    <property type="entry name" value="HSP20-like chaperones"/>
    <property type="match status" value="1"/>
</dbReference>
<dbReference type="Gene3D" id="2.60.40.790">
    <property type="match status" value="1"/>
</dbReference>
<dbReference type="PROSITE" id="PS01031">
    <property type="entry name" value="SHSP"/>
    <property type="match status" value="1"/>
</dbReference>
<dbReference type="InterPro" id="IPR031107">
    <property type="entry name" value="Small_HSP"/>
</dbReference>
<protein>
    <recommendedName>
        <fullName evidence="3">SHSP domain-containing protein</fullName>
    </recommendedName>
</protein>
<evidence type="ECO:0000313" key="4">
    <source>
        <dbReference type="EMBL" id="OGN08790.1"/>
    </source>
</evidence>
<dbReference type="CDD" id="cd06464">
    <property type="entry name" value="ACD_sHsps-like"/>
    <property type="match status" value="1"/>
</dbReference>
<organism evidence="4 5">
    <name type="scientific">Candidatus Yanofskybacteria bacterium RIFCSPHIGHO2_02_FULL_39_10</name>
    <dbReference type="NCBI Taxonomy" id="1802674"/>
    <lineage>
        <taxon>Bacteria</taxon>
        <taxon>Candidatus Yanofskyibacteriota</taxon>
    </lineage>
</organism>
<evidence type="ECO:0000256" key="2">
    <source>
        <dbReference type="RuleBase" id="RU003616"/>
    </source>
</evidence>
<dbReference type="AlphaFoldDB" id="A0A1F8F8A0"/>
<dbReference type="PANTHER" id="PTHR11527">
    <property type="entry name" value="HEAT-SHOCK PROTEIN 20 FAMILY MEMBER"/>
    <property type="match status" value="1"/>
</dbReference>
<comment type="similarity">
    <text evidence="1 2">Belongs to the small heat shock protein (HSP20) family.</text>
</comment>
<evidence type="ECO:0000259" key="3">
    <source>
        <dbReference type="PROSITE" id="PS01031"/>
    </source>
</evidence>
<evidence type="ECO:0000256" key="1">
    <source>
        <dbReference type="PROSITE-ProRule" id="PRU00285"/>
    </source>
</evidence>
<reference evidence="4 5" key="1">
    <citation type="journal article" date="2016" name="Nat. Commun.">
        <title>Thousands of microbial genomes shed light on interconnected biogeochemical processes in an aquifer system.</title>
        <authorList>
            <person name="Anantharaman K."/>
            <person name="Brown C.T."/>
            <person name="Hug L.A."/>
            <person name="Sharon I."/>
            <person name="Castelle C.J."/>
            <person name="Probst A.J."/>
            <person name="Thomas B.C."/>
            <person name="Singh A."/>
            <person name="Wilkins M.J."/>
            <person name="Karaoz U."/>
            <person name="Brodie E.L."/>
            <person name="Williams K.H."/>
            <person name="Hubbard S.S."/>
            <person name="Banfield J.F."/>
        </authorList>
    </citation>
    <scope>NUCLEOTIDE SEQUENCE [LARGE SCALE GENOMIC DNA]</scope>
</reference>
<accession>A0A1F8F8A0</accession>
<dbReference type="InterPro" id="IPR008978">
    <property type="entry name" value="HSP20-like_chaperone"/>
</dbReference>
<dbReference type="InterPro" id="IPR002068">
    <property type="entry name" value="A-crystallin/Hsp20_dom"/>
</dbReference>
<dbReference type="Proteomes" id="UP000178908">
    <property type="component" value="Unassembled WGS sequence"/>
</dbReference>
<sequence>MNLPSDDFVPELVSKIKKEPEEGGHLTVDVFQSANDIVIQSTIAGTDPNNIDISITKDMVTIRGRRDPEEKIKSPDYYHRELYWGPFSRSIILPDDIDPDMAKASMKNGILTIRLPRVEESLRKNK</sequence>
<feature type="domain" description="SHSP" evidence="3">
    <location>
        <begin position="19"/>
        <end position="126"/>
    </location>
</feature>
<evidence type="ECO:0000313" key="5">
    <source>
        <dbReference type="Proteomes" id="UP000178908"/>
    </source>
</evidence>
<name>A0A1F8F8A0_9BACT</name>
<dbReference type="Pfam" id="PF00011">
    <property type="entry name" value="HSP20"/>
    <property type="match status" value="1"/>
</dbReference>